<feature type="domain" description="J" evidence="2">
    <location>
        <begin position="8"/>
        <end position="75"/>
    </location>
</feature>
<evidence type="ECO:0000259" key="2">
    <source>
        <dbReference type="PROSITE" id="PS50076"/>
    </source>
</evidence>
<dbReference type="SUPFAM" id="SSF46565">
    <property type="entry name" value="Chaperone J-domain"/>
    <property type="match status" value="1"/>
</dbReference>
<reference evidence="3" key="2">
    <citation type="submission" date="2018-05" db="EMBL/GenBank/DDBJ databases">
        <title>OmerRS3 (Oryza meridionalis Reference Sequence Version 3).</title>
        <authorList>
            <person name="Zhang J."/>
            <person name="Kudrna D."/>
            <person name="Lee S."/>
            <person name="Talag J."/>
            <person name="Welchert J."/>
            <person name="Wing R.A."/>
        </authorList>
    </citation>
    <scope>NUCLEOTIDE SEQUENCE [LARGE SCALE GENOMIC DNA]</scope>
    <source>
        <strain evidence="3">cv. OR44</strain>
    </source>
</reference>
<dbReference type="STRING" id="40149.A0A0E0C0Q3"/>
<dbReference type="InterPro" id="IPR001623">
    <property type="entry name" value="DnaJ_domain"/>
</dbReference>
<name>A0A0E0C0Q3_9ORYZ</name>
<dbReference type="PANTHER" id="PTHR44825:SF1">
    <property type="entry name" value="DNAJ HOMOLOG SUBFAMILY C MEMBER 4"/>
    <property type="match status" value="1"/>
</dbReference>
<dbReference type="PROSITE" id="PS50076">
    <property type="entry name" value="DNAJ_2"/>
    <property type="match status" value="1"/>
</dbReference>
<dbReference type="Gene3D" id="1.10.287.110">
    <property type="entry name" value="DnaJ domain"/>
    <property type="match status" value="1"/>
</dbReference>
<keyword evidence="4" id="KW-1185">Reference proteome</keyword>
<organism evidence="3">
    <name type="scientific">Oryza meridionalis</name>
    <dbReference type="NCBI Taxonomy" id="40149"/>
    <lineage>
        <taxon>Eukaryota</taxon>
        <taxon>Viridiplantae</taxon>
        <taxon>Streptophyta</taxon>
        <taxon>Embryophyta</taxon>
        <taxon>Tracheophyta</taxon>
        <taxon>Spermatophyta</taxon>
        <taxon>Magnoliopsida</taxon>
        <taxon>Liliopsida</taxon>
        <taxon>Poales</taxon>
        <taxon>Poaceae</taxon>
        <taxon>BOP clade</taxon>
        <taxon>Oryzoideae</taxon>
        <taxon>Oryzeae</taxon>
        <taxon>Oryzinae</taxon>
        <taxon>Oryza</taxon>
    </lineage>
</organism>
<evidence type="ECO:0000313" key="4">
    <source>
        <dbReference type="Proteomes" id="UP000008021"/>
    </source>
</evidence>
<feature type="region of interest" description="Disordered" evidence="1">
    <location>
        <begin position="75"/>
        <end position="173"/>
    </location>
</feature>
<dbReference type="eggNOG" id="KOG0714">
    <property type="taxonomic scope" value="Eukaryota"/>
</dbReference>
<accession>A0A0E0C0Q3</accession>
<dbReference type="Pfam" id="PF00226">
    <property type="entry name" value="DnaJ"/>
    <property type="match status" value="1"/>
</dbReference>
<sequence length="173" mass="17213">MASDGGGDHYRTLGIGRGASKAEVKAAFCRLAQLHHPDRHHAATSDAAASRFRAAYDVYGVLYNDAARAAYDLRLRSSSSSSSSAAAATSGSSSGAYRHGRSGAASASASSGPTGSGSAGYRHRRGGGHTHGDATGSASSSSGPSRSGYRQGGDGGGGGAHDGWRGVPAKNKC</sequence>
<dbReference type="SMART" id="SM00271">
    <property type="entry name" value="DnaJ"/>
    <property type="match status" value="1"/>
</dbReference>
<dbReference type="EnsemblPlants" id="OMERI01G11160.1">
    <property type="protein sequence ID" value="OMERI01G11160.1"/>
    <property type="gene ID" value="OMERI01G11160"/>
</dbReference>
<dbReference type="AlphaFoldDB" id="A0A0E0C0Q3"/>
<dbReference type="HOGENOM" id="CLU_1550001_0_0_1"/>
<dbReference type="InterPro" id="IPR036869">
    <property type="entry name" value="J_dom_sf"/>
</dbReference>
<feature type="compositionally biased region" description="Gly residues" evidence="1">
    <location>
        <begin position="150"/>
        <end position="161"/>
    </location>
</feature>
<evidence type="ECO:0000313" key="3">
    <source>
        <dbReference type="EnsemblPlants" id="OMERI01G11160.1"/>
    </source>
</evidence>
<feature type="compositionally biased region" description="Low complexity" evidence="1">
    <location>
        <begin position="75"/>
        <end position="113"/>
    </location>
</feature>
<feature type="compositionally biased region" description="Low complexity" evidence="1">
    <location>
        <begin position="133"/>
        <end position="149"/>
    </location>
</feature>
<dbReference type="InterPro" id="IPR052763">
    <property type="entry name" value="DnaJ_C4"/>
</dbReference>
<evidence type="ECO:0000256" key="1">
    <source>
        <dbReference type="SAM" id="MobiDB-lite"/>
    </source>
</evidence>
<proteinExistence type="predicted"/>
<dbReference type="CDD" id="cd06257">
    <property type="entry name" value="DnaJ"/>
    <property type="match status" value="1"/>
</dbReference>
<dbReference type="Proteomes" id="UP000008021">
    <property type="component" value="Chromosome 1"/>
</dbReference>
<protein>
    <recommendedName>
        <fullName evidence="2">J domain-containing protein</fullName>
    </recommendedName>
</protein>
<dbReference type="GO" id="GO:0005783">
    <property type="term" value="C:endoplasmic reticulum"/>
    <property type="evidence" value="ECO:0007669"/>
    <property type="project" value="UniProtKB-ARBA"/>
</dbReference>
<dbReference type="PRINTS" id="PR00625">
    <property type="entry name" value="JDOMAIN"/>
</dbReference>
<reference evidence="3" key="1">
    <citation type="submission" date="2015-04" db="UniProtKB">
        <authorList>
            <consortium name="EnsemblPlants"/>
        </authorList>
    </citation>
    <scope>IDENTIFICATION</scope>
</reference>
<dbReference type="PANTHER" id="PTHR44825">
    <property type="match status" value="1"/>
</dbReference>
<dbReference type="Gramene" id="OMERI01G11160.1">
    <property type="protein sequence ID" value="OMERI01G11160.1"/>
    <property type="gene ID" value="OMERI01G11160"/>
</dbReference>